<proteinExistence type="predicted"/>
<keyword evidence="1" id="KW-0732">Signal</keyword>
<dbReference type="Proteomes" id="UP001165296">
    <property type="component" value="Unassembled WGS sequence"/>
</dbReference>
<name>A0ABS8AWQ6_9BACT</name>
<organism evidence="2 3">
    <name type="scientific">Hymenobacter lucidus</name>
    <dbReference type="NCBI Taxonomy" id="2880930"/>
    <lineage>
        <taxon>Bacteria</taxon>
        <taxon>Pseudomonadati</taxon>
        <taxon>Bacteroidota</taxon>
        <taxon>Cytophagia</taxon>
        <taxon>Cytophagales</taxon>
        <taxon>Hymenobacteraceae</taxon>
        <taxon>Hymenobacter</taxon>
    </lineage>
</organism>
<dbReference type="RefSeq" id="WP_226178523.1">
    <property type="nucleotide sequence ID" value="NZ_JAJADR010000006.1"/>
</dbReference>
<keyword evidence="3" id="KW-1185">Reference proteome</keyword>
<evidence type="ECO:0000256" key="1">
    <source>
        <dbReference type="SAM" id="SignalP"/>
    </source>
</evidence>
<gene>
    <name evidence="2" type="ORF">LGH74_19790</name>
</gene>
<comment type="caution">
    <text evidence="2">The sequence shown here is derived from an EMBL/GenBank/DDBJ whole genome shotgun (WGS) entry which is preliminary data.</text>
</comment>
<sequence>MSASLIARFASLLLVVVLLLPAAPAAAAGRGRTPFVRAVSKGRVALHRPNYKQYNANSTRWFFQRW</sequence>
<feature type="signal peptide" evidence="1">
    <location>
        <begin position="1"/>
        <end position="27"/>
    </location>
</feature>
<reference evidence="2" key="1">
    <citation type="submission" date="2021-10" db="EMBL/GenBank/DDBJ databases">
        <authorList>
            <person name="Dean J.D."/>
            <person name="Kim M.K."/>
            <person name="Newey C.N."/>
            <person name="Stoker T.S."/>
            <person name="Thompson D.W."/>
            <person name="Grose J.H."/>
        </authorList>
    </citation>
    <scope>NUCLEOTIDE SEQUENCE</scope>
    <source>
        <strain evidence="2">BT178</strain>
    </source>
</reference>
<accession>A0ABS8AWQ6</accession>
<dbReference type="EMBL" id="JAJADR010000006">
    <property type="protein sequence ID" value="MCB2410244.1"/>
    <property type="molecule type" value="Genomic_DNA"/>
</dbReference>
<evidence type="ECO:0000313" key="2">
    <source>
        <dbReference type="EMBL" id="MCB2410244.1"/>
    </source>
</evidence>
<feature type="chain" id="PRO_5046152080" evidence="1">
    <location>
        <begin position="28"/>
        <end position="66"/>
    </location>
</feature>
<protein>
    <submittedName>
        <fullName evidence="2">Uncharacterized protein</fullName>
    </submittedName>
</protein>
<evidence type="ECO:0000313" key="3">
    <source>
        <dbReference type="Proteomes" id="UP001165296"/>
    </source>
</evidence>